<dbReference type="PIRSF" id="PIRSF004553">
    <property type="entry name" value="CHP00095"/>
    <property type="match status" value="1"/>
</dbReference>
<dbReference type="Proteomes" id="UP001529275">
    <property type="component" value="Unassembled WGS sequence"/>
</dbReference>
<keyword evidence="4" id="KW-1185">Reference proteome</keyword>
<dbReference type="Gene3D" id="3.40.50.150">
    <property type="entry name" value="Vaccinia Virus protein VP39"/>
    <property type="match status" value="1"/>
</dbReference>
<reference evidence="3 4" key="2">
    <citation type="submission" date="2023-06" db="EMBL/GenBank/DDBJ databases">
        <authorList>
            <person name="Zeman M."/>
            <person name="Kubasova T."/>
            <person name="Jahodarova E."/>
            <person name="Nykrynova M."/>
            <person name="Rychlik I."/>
        </authorList>
    </citation>
    <scope>NUCLEOTIDE SEQUENCE [LARGE SCALE GENOMIC DNA]</scope>
    <source>
        <strain evidence="3 4">ET341</strain>
    </source>
</reference>
<dbReference type="EMBL" id="JAUDCK010000005">
    <property type="protein sequence ID" value="MDM8195226.1"/>
    <property type="molecule type" value="Genomic_DNA"/>
</dbReference>
<dbReference type="Pfam" id="PF03602">
    <property type="entry name" value="Cons_hypoth95"/>
    <property type="match status" value="1"/>
</dbReference>
<sequence length="186" mass="21369">MRVIAGKLKSRQLKSVDSKLTRPTTDKNKENLFNMIGPYFQGGTCLDLFAGSGGLGIEAISRGMDQLYSVDKQYRAFLTVKDNVKALKIEDVVHIYKMDYWKALLKFAQENICFDLVLLDPPYSMKVHQKILDFLVENHMLNDDCIIVIEDLKEEAIDVKEPFILKKQQIYGITSLQILIYKENKS</sequence>
<name>A0ABT7UGF4_9FIRM</name>
<dbReference type="PROSITE" id="PS00092">
    <property type="entry name" value="N6_MTASE"/>
    <property type="match status" value="1"/>
</dbReference>
<evidence type="ECO:0000256" key="2">
    <source>
        <dbReference type="ARBA" id="ARBA00022679"/>
    </source>
</evidence>
<organism evidence="3 4">
    <name type="scientific">Massilimicrobiota timonensis</name>
    <dbReference type="NCBI Taxonomy" id="1776392"/>
    <lineage>
        <taxon>Bacteria</taxon>
        <taxon>Bacillati</taxon>
        <taxon>Bacillota</taxon>
        <taxon>Erysipelotrichia</taxon>
        <taxon>Erysipelotrichales</taxon>
        <taxon>Erysipelotrichaceae</taxon>
        <taxon>Massilimicrobiota</taxon>
    </lineage>
</organism>
<dbReference type="PANTHER" id="PTHR43542">
    <property type="entry name" value="METHYLTRANSFERASE"/>
    <property type="match status" value="1"/>
</dbReference>
<accession>A0ABT7UGF4</accession>
<reference evidence="4" key="1">
    <citation type="submission" date="2023-06" db="EMBL/GenBank/DDBJ databases">
        <title>Identification and characterization of horizontal gene transfer across gut microbiota members of farm animals based on homology search.</title>
        <authorList>
            <person name="Zeman M."/>
            <person name="Kubasova T."/>
            <person name="Jahodarova E."/>
            <person name="Nykrynova M."/>
            <person name="Rychlik I."/>
        </authorList>
    </citation>
    <scope>NUCLEOTIDE SEQUENCE [LARGE SCALE GENOMIC DNA]</scope>
    <source>
        <strain evidence="4">ET341</strain>
    </source>
</reference>
<dbReference type="NCBIfam" id="TIGR00095">
    <property type="entry name" value="16S rRNA (guanine(966)-N(2))-methyltransferase RsmD"/>
    <property type="match status" value="1"/>
</dbReference>
<evidence type="ECO:0000256" key="1">
    <source>
        <dbReference type="ARBA" id="ARBA00022603"/>
    </source>
</evidence>
<gene>
    <name evidence="3" type="primary">rsmD</name>
    <name evidence="3" type="ORF">QUV98_02710</name>
</gene>
<protein>
    <submittedName>
        <fullName evidence="3">16S rRNA (Guanine(966)-N(2))-methyltransferase RsmD</fullName>
        <ecNumber evidence="3">2.1.1.171</ecNumber>
    </submittedName>
</protein>
<comment type="caution">
    <text evidence="3">The sequence shown here is derived from an EMBL/GenBank/DDBJ whole genome shotgun (WGS) entry which is preliminary data.</text>
</comment>
<proteinExistence type="predicted"/>
<dbReference type="CDD" id="cd02440">
    <property type="entry name" value="AdoMet_MTases"/>
    <property type="match status" value="1"/>
</dbReference>
<dbReference type="SUPFAM" id="SSF53335">
    <property type="entry name" value="S-adenosyl-L-methionine-dependent methyltransferases"/>
    <property type="match status" value="1"/>
</dbReference>
<evidence type="ECO:0000313" key="3">
    <source>
        <dbReference type="EMBL" id="MDM8195226.1"/>
    </source>
</evidence>
<evidence type="ECO:0000313" key="4">
    <source>
        <dbReference type="Proteomes" id="UP001529275"/>
    </source>
</evidence>
<dbReference type="EC" id="2.1.1.171" evidence="3"/>
<dbReference type="InterPro" id="IPR002052">
    <property type="entry name" value="DNA_methylase_N6_adenine_CS"/>
</dbReference>
<dbReference type="PANTHER" id="PTHR43542:SF1">
    <property type="entry name" value="METHYLTRANSFERASE"/>
    <property type="match status" value="1"/>
</dbReference>
<keyword evidence="2 3" id="KW-0808">Transferase</keyword>
<dbReference type="GO" id="GO:0052913">
    <property type="term" value="F:16S rRNA (guanine(966)-N(2))-methyltransferase activity"/>
    <property type="evidence" value="ECO:0007669"/>
    <property type="project" value="UniProtKB-EC"/>
</dbReference>
<dbReference type="InterPro" id="IPR029063">
    <property type="entry name" value="SAM-dependent_MTases_sf"/>
</dbReference>
<dbReference type="InterPro" id="IPR004398">
    <property type="entry name" value="RNA_MeTrfase_RsmD"/>
</dbReference>
<keyword evidence="1 3" id="KW-0489">Methyltransferase</keyword>
<dbReference type="RefSeq" id="WP_087245902.1">
    <property type="nucleotide sequence ID" value="NZ_JAUDCK010000005.1"/>
</dbReference>